<dbReference type="Proteomes" id="UP001176429">
    <property type="component" value="Unassembled WGS sequence"/>
</dbReference>
<feature type="chain" id="PRO_5045330114" evidence="1">
    <location>
        <begin position="22"/>
        <end position="153"/>
    </location>
</feature>
<dbReference type="Pfam" id="PF13715">
    <property type="entry name" value="CarbopepD_reg_2"/>
    <property type="match status" value="1"/>
</dbReference>
<dbReference type="Gene3D" id="2.60.40.1120">
    <property type="entry name" value="Carboxypeptidase-like, regulatory domain"/>
    <property type="match status" value="1"/>
</dbReference>
<dbReference type="InterPro" id="IPR008969">
    <property type="entry name" value="CarboxyPept-like_regulatory"/>
</dbReference>
<gene>
    <name evidence="2" type="ORF">Q5H93_11275</name>
</gene>
<organism evidence="2 3">
    <name type="scientific">Hymenobacter aranciens</name>
    <dbReference type="NCBI Taxonomy" id="3063996"/>
    <lineage>
        <taxon>Bacteria</taxon>
        <taxon>Pseudomonadati</taxon>
        <taxon>Bacteroidota</taxon>
        <taxon>Cytophagia</taxon>
        <taxon>Cytophagales</taxon>
        <taxon>Hymenobacteraceae</taxon>
        <taxon>Hymenobacter</taxon>
    </lineage>
</organism>
<evidence type="ECO:0000313" key="2">
    <source>
        <dbReference type="EMBL" id="MDO7875315.1"/>
    </source>
</evidence>
<proteinExistence type="predicted"/>
<accession>A0ABT9BAL7</accession>
<evidence type="ECO:0000256" key="1">
    <source>
        <dbReference type="SAM" id="SignalP"/>
    </source>
</evidence>
<sequence length="153" mass="16415">MRFFLPASTLLSVLLLQPGLAQNKQPGTPAKPSERIALSAPAAPAVDPGTVLTCPVLTGQILDENGRPLVGATVMLAGTSYINSTNAEGYFSLNRPLKPWQRLRVSSAGYADLELRVEECNTPPITLRPLPGTRIKQGKKHYGKILKVGSEVQ</sequence>
<comment type="caution">
    <text evidence="2">The sequence shown here is derived from an EMBL/GenBank/DDBJ whole genome shotgun (WGS) entry which is preliminary data.</text>
</comment>
<protein>
    <submittedName>
        <fullName evidence="2">Carboxypeptidase-like regulatory domain-containing protein</fullName>
    </submittedName>
</protein>
<dbReference type="EMBL" id="JAUQSY010000007">
    <property type="protein sequence ID" value="MDO7875315.1"/>
    <property type="molecule type" value="Genomic_DNA"/>
</dbReference>
<name>A0ABT9BAL7_9BACT</name>
<reference evidence="2" key="1">
    <citation type="submission" date="2023-07" db="EMBL/GenBank/DDBJ databases">
        <authorList>
            <person name="Kim M.K."/>
        </authorList>
    </citation>
    <scope>NUCLEOTIDE SEQUENCE</scope>
    <source>
        <strain evidence="2">ASUV-10-1</strain>
    </source>
</reference>
<keyword evidence="1" id="KW-0732">Signal</keyword>
<evidence type="ECO:0000313" key="3">
    <source>
        <dbReference type="Proteomes" id="UP001176429"/>
    </source>
</evidence>
<dbReference type="RefSeq" id="WP_305006634.1">
    <property type="nucleotide sequence ID" value="NZ_JAUQSY010000007.1"/>
</dbReference>
<dbReference type="SUPFAM" id="SSF49464">
    <property type="entry name" value="Carboxypeptidase regulatory domain-like"/>
    <property type="match status" value="1"/>
</dbReference>
<keyword evidence="3" id="KW-1185">Reference proteome</keyword>
<feature type="signal peptide" evidence="1">
    <location>
        <begin position="1"/>
        <end position="21"/>
    </location>
</feature>